<sequence>MPKFVTQRNIAKQLLSNNSIVSSRELADSGVHRETIRRLIESGEMIRIARGLYSSPQFIPDEKYSLIVAQKTVKRGVVCLMSALSFHEIGTQNPSEVWMAISRPGRIPTVDNIPMKVITFSGASFTEGIETHQIDDDEIKVYCISKTVADCFKYRNKIGLDVAIEALKDVIQNKRTSIEEIIHYAEVCRVRKIMRPYMESIV</sequence>
<dbReference type="AlphaFoldDB" id="E1R4J9"/>
<dbReference type="STRING" id="573413.Spirs_2630"/>
<accession>E1R4J9</accession>
<evidence type="ECO:0000313" key="2">
    <source>
        <dbReference type="EMBL" id="ADK81740.1"/>
    </source>
</evidence>
<keyword evidence="3" id="KW-1185">Reference proteome</keyword>
<gene>
    <name evidence="2" type="ordered locus">Spirs_2630</name>
</gene>
<dbReference type="InterPro" id="IPR025159">
    <property type="entry name" value="AbiEi_N"/>
</dbReference>
<proteinExistence type="predicted"/>
<dbReference type="Proteomes" id="UP000002318">
    <property type="component" value="Chromosome"/>
</dbReference>
<feature type="domain" description="AbiEi antitoxin N-terminal" evidence="1">
    <location>
        <begin position="12"/>
        <end position="55"/>
    </location>
</feature>
<protein>
    <recommendedName>
        <fullName evidence="1">AbiEi antitoxin N-terminal domain-containing protein</fullName>
    </recommendedName>
</protein>
<dbReference type="Pfam" id="PF13338">
    <property type="entry name" value="AbiEi_4"/>
    <property type="match status" value="1"/>
</dbReference>
<name>E1R4J9_SEDSS</name>
<dbReference type="RefSeq" id="WP_013255202.1">
    <property type="nucleotide sequence ID" value="NC_014364.1"/>
</dbReference>
<dbReference type="EMBL" id="CP002116">
    <property type="protein sequence ID" value="ADK81740.1"/>
    <property type="molecule type" value="Genomic_DNA"/>
</dbReference>
<evidence type="ECO:0000313" key="3">
    <source>
        <dbReference type="Proteomes" id="UP000002318"/>
    </source>
</evidence>
<dbReference type="OrthoDB" id="9801429at2"/>
<dbReference type="HOGENOM" id="CLU_089333_0_1_12"/>
<dbReference type="eggNOG" id="COG5340">
    <property type="taxonomic scope" value="Bacteria"/>
</dbReference>
<evidence type="ECO:0000259" key="1">
    <source>
        <dbReference type="Pfam" id="PF13338"/>
    </source>
</evidence>
<reference evidence="2 3" key="1">
    <citation type="journal article" date="2010" name="Stand. Genomic Sci.">
        <title>Complete genome sequence of Spirochaeta smaragdinae type strain (SEBR 4228).</title>
        <authorList>
            <person name="Mavromatis K."/>
            <person name="Yasawong M."/>
            <person name="Chertkov O."/>
            <person name="Lapidus A."/>
            <person name="Lucas S."/>
            <person name="Nolan M."/>
            <person name="Del Rio T.G."/>
            <person name="Tice H."/>
            <person name="Cheng J.F."/>
            <person name="Pitluck S."/>
            <person name="Liolios K."/>
            <person name="Ivanova N."/>
            <person name="Tapia R."/>
            <person name="Han C."/>
            <person name="Bruce D."/>
            <person name="Goodwin L."/>
            <person name="Pati A."/>
            <person name="Chen A."/>
            <person name="Palaniappan K."/>
            <person name="Land M."/>
            <person name="Hauser L."/>
            <person name="Chang Y.J."/>
            <person name="Jeffries C.D."/>
            <person name="Detter J.C."/>
            <person name="Rohde M."/>
            <person name="Brambilla E."/>
            <person name="Spring S."/>
            <person name="Goker M."/>
            <person name="Sikorski J."/>
            <person name="Woyke T."/>
            <person name="Bristow J."/>
            <person name="Eisen J.A."/>
            <person name="Markowitz V."/>
            <person name="Hugenholtz P."/>
            <person name="Klenk H.P."/>
            <person name="Kyrpides N.C."/>
        </authorList>
    </citation>
    <scope>NUCLEOTIDE SEQUENCE [LARGE SCALE GENOMIC DNA]</scope>
    <source>
        <strain evidence="3">DSM 11293 / JCM 15392 / SEBR 4228</strain>
    </source>
</reference>
<organism evidence="2 3">
    <name type="scientific">Sediminispirochaeta smaragdinae (strain DSM 11293 / JCM 15392 / SEBR 4228)</name>
    <name type="common">Spirochaeta smaragdinae</name>
    <dbReference type="NCBI Taxonomy" id="573413"/>
    <lineage>
        <taxon>Bacteria</taxon>
        <taxon>Pseudomonadati</taxon>
        <taxon>Spirochaetota</taxon>
        <taxon>Spirochaetia</taxon>
        <taxon>Spirochaetales</taxon>
        <taxon>Spirochaetaceae</taxon>
        <taxon>Sediminispirochaeta</taxon>
    </lineage>
</organism>
<dbReference type="KEGG" id="ssm:Spirs_2630"/>